<accession>A0AB33CIZ1</accession>
<evidence type="ECO:0000313" key="2">
    <source>
        <dbReference type="Proteomes" id="UP000195798"/>
    </source>
</evidence>
<organism evidence="1 2">
    <name type="scientific">Lactobacillus gasseri</name>
    <dbReference type="NCBI Taxonomy" id="1596"/>
    <lineage>
        <taxon>Bacteria</taxon>
        <taxon>Bacillati</taxon>
        <taxon>Bacillota</taxon>
        <taxon>Bacilli</taxon>
        <taxon>Lactobacillales</taxon>
        <taxon>Lactobacillaceae</taxon>
        <taxon>Lactobacillus</taxon>
    </lineage>
</organism>
<sequence>MDLSKEDIKQIANEVYRLQVKNDSSNGSIYCDEWVKLRKEISEWILTNLNRTKYSYSSVEMQIYGAIKFVTGCKGLRDMTNEQAKGARWIFEQMKTGFEKNRS</sequence>
<dbReference type="Proteomes" id="UP000195798">
    <property type="component" value="Chromosome"/>
</dbReference>
<evidence type="ECO:0008006" key="3">
    <source>
        <dbReference type="Google" id="ProtNLM"/>
    </source>
</evidence>
<evidence type="ECO:0000313" key="1">
    <source>
        <dbReference type="EMBL" id="ART99216.1"/>
    </source>
</evidence>
<reference evidence="1 2" key="1">
    <citation type="submission" date="2017-05" db="EMBL/GenBank/DDBJ databases">
        <authorList>
            <person name="Oh N.-S."/>
        </authorList>
    </citation>
    <scope>NUCLEOTIDE SEQUENCE [LARGE SCALE GENOMIC DNA]</scope>
    <source>
        <strain evidence="1 2">4M13</strain>
    </source>
</reference>
<protein>
    <recommendedName>
        <fullName evidence="3">Bacteriocin immunity protein</fullName>
    </recommendedName>
</protein>
<dbReference type="RefSeq" id="WP_065169639.1">
    <property type="nucleotide sequence ID" value="NZ_CP054875.1"/>
</dbReference>
<dbReference type="AlphaFoldDB" id="A0AB33CIZ1"/>
<dbReference type="EMBL" id="CP021427">
    <property type="protein sequence ID" value="ART99216.1"/>
    <property type="molecule type" value="Genomic_DNA"/>
</dbReference>
<proteinExistence type="predicted"/>
<name>A0AB33CIZ1_LACGS</name>
<gene>
    <name evidence="1" type="ORF">CCE30_10130</name>
</gene>